<protein>
    <submittedName>
        <fullName evidence="1">Uncharacterized protein</fullName>
    </submittedName>
</protein>
<keyword evidence="2" id="KW-1185">Reference proteome</keyword>
<accession>A0ABY1Q390</accession>
<dbReference type="PROSITE" id="PS51257">
    <property type="entry name" value="PROKAR_LIPOPROTEIN"/>
    <property type="match status" value="1"/>
</dbReference>
<gene>
    <name evidence="1" type="ORF">SAMN06265222_105218</name>
</gene>
<organism evidence="1 2">
    <name type="scientific">Neorhodopirellula lusitana</name>
    <dbReference type="NCBI Taxonomy" id="445327"/>
    <lineage>
        <taxon>Bacteria</taxon>
        <taxon>Pseudomonadati</taxon>
        <taxon>Planctomycetota</taxon>
        <taxon>Planctomycetia</taxon>
        <taxon>Pirellulales</taxon>
        <taxon>Pirellulaceae</taxon>
        <taxon>Neorhodopirellula</taxon>
    </lineage>
</organism>
<evidence type="ECO:0000313" key="2">
    <source>
        <dbReference type="Proteomes" id="UP001158067"/>
    </source>
</evidence>
<dbReference type="Proteomes" id="UP001158067">
    <property type="component" value="Unassembled WGS sequence"/>
</dbReference>
<evidence type="ECO:0000313" key="1">
    <source>
        <dbReference type="EMBL" id="SMP56830.1"/>
    </source>
</evidence>
<sequence>MFARLVLHVRLAMPANAVITLACLFCQTWGMIAFWQTGSRLILAVEAEPDYGLIRVMKALFKQVVR</sequence>
<dbReference type="EMBL" id="FXUG01000005">
    <property type="protein sequence ID" value="SMP56830.1"/>
    <property type="molecule type" value="Genomic_DNA"/>
</dbReference>
<reference evidence="1 2" key="1">
    <citation type="submission" date="2017-05" db="EMBL/GenBank/DDBJ databases">
        <authorList>
            <person name="Varghese N."/>
            <person name="Submissions S."/>
        </authorList>
    </citation>
    <scope>NUCLEOTIDE SEQUENCE [LARGE SCALE GENOMIC DNA]</scope>
    <source>
        <strain evidence="1 2">DSM 25457</strain>
    </source>
</reference>
<comment type="caution">
    <text evidence="1">The sequence shown here is derived from an EMBL/GenBank/DDBJ whole genome shotgun (WGS) entry which is preliminary data.</text>
</comment>
<proteinExistence type="predicted"/>
<name>A0ABY1Q390_9BACT</name>